<accession>A0A853ITS2</accession>
<feature type="transmembrane region" description="Helical" evidence="2">
    <location>
        <begin position="7"/>
        <end position="30"/>
    </location>
</feature>
<feature type="transmembrane region" description="Helical" evidence="2">
    <location>
        <begin position="66"/>
        <end position="89"/>
    </location>
</feature>
<dbReference type="Pfam" id="PF04367">
    <property type="entry name" value="DUF502"/>
    <property type="match status" value="1"/>
</dbReference>
<dbReference type="AlphaFoldDB" id="A0A853ITS2"/>
<dbReference type="PANTHER" id="PTHR31876:SF26">
    <property type="entry name" value="PROTEIN LIKE COV 2"/>
    <property type="match status" value="1"/>
</dbReference>
<sequence>MMSRLRQYFITGLLVWLPVGVTVWVLLWLVGILDSIFLGVLAAVEAVVPGLTPLADQLRRIPGLGVILVAVVVVSTGLFVANMFGQWWLRQWERLMHRIPVVRSIYSSVKQVSDTLFSGSGQAFSKALLIQYPRQGAWTIAFLTGKPGGEVARHLDGDYISVYVPTTPNPTSGFFLMVPRADVVELKMSVDEALKYIISMGVVVPPLREPRPGDPVPAPQVPGVTGPLHPPAATPPAAPDAATTLPEAAAARPEP</sequence>
<proteinExistence type="predicted"/>
<keyword evidence="4" id="KW-1185">Reference proteome</keyword>
<dbReference type="InterPro" id="IPR007462">
    <property type="entry name" value="COV1-like"/>
</dbReference>
<comment type="caution">
    <text evidence="3">The sequence shown here is derived from an EMBL/GenBank/DDBJ whole genome shotgun (WGS) entry which is preliminary data.</text>
</comment>
<evidence type="ECO:0000256" key="2">
    <source>
        <dbReference type="SAM" id="Phobius"/>
    </source>
</evidence>
<keyword evidence="2" id="KW-0472">Membrane</keyword>
<organism evidence="3 4">
    <name type="scientific">Ottowia beijingensis</name>
    <dbReference type="NCBI Taxonomy" id="1207057"/>
    <lineage>
        <taxon>Bacteria</taxon>
        <taxon>Pseudomonadati</taxon>
        <taxon>Pseudomonadota</taxon>
        <taxon>Betaproteobacteria</taxon>
        <taxon>Burkholderiales</taxon>
        <taxon>Comamonadaceae</taxon>
        <taxon>Ottowia</taxon>
    </lineage>
</organism>
<keyword evidence="2" id="KW-0812">Transmembrane</keyword>
<name>A0A853ITS2_9BURK</name>
<gene>
    <name evidence="3" type="ORF">H0I39_13650</name>
</gene>
<feature type="region of interest" description="Disordered" evidence="1">
    <location>
        <begin position="209"/>
        <end position="255"/>
    </location>
</feature>
<feature type="compositionally biased region" description="Pro residues" evidence="1">
    <location>
        <begin position="228"/>
        <end position="238"/>
    </location>
</feature>
<dbReference type="RefSeq" id="WP_180550869.1">
    <property type="nucleotide sequence ID" value="NZ_JACCKX010000001.1"/>
</dbReference>
<evidence type="ECO:0000313" key="3">
    <source>
        <dbReference type="EMBL" id="NZA02545.1"/>
    </source>
</evidence>
<feature type="transmembrane region" description="Helical" evidence="2">
    <location>
        <begin position="36"/>
        <end position="54"/>
    </location>
</feature>
<dbReference type="Proteomes" id="UP000589716">
    <property type="component" value="Unassembled WGS sequence"/>
</dbReference>
<dbReference type="EMBL" id="JACCKX010000001">
    <property type="protein sequence ID" value="NZA02545.1"/>
    <property type="molecule type" value="Genomic_DNA"/>
</dbReference>
<reference evidence="3 4" key="1">
    <citation type="submission" date="2020-07" db="EMBL/GenBank/DDBJ databases">
        <authorList>
            <person name="Maaloum M."/>
        </authorList>
    </citation>
    <scope>NUCLEOTIDE SEQUENCE [LARGE SCALE GENOMIC DNA]</scope>
    <source>
        <strain evidence="3 4">GCS-AN-3</strain>
    </source>
</reference>
<keyword evidence="2" id="KW-1133">Transmembrane helix</keyword>
<feature type="compositionally biased region" description="Low complexity" evidence="1">
    <location>
        <begin position="239"/>
        <end position="255"/>
    </location>
</feature>
<evidence type="ECO:0000313" key="4">
    <source>
        <dbReference type="Proteomes" id="UP000589716"/>
    </source>
</evidence>
<evidence type="ECO:0000256" key="1">
    <source>
        <dbReference type="SAM" id="MobiDB-lite"/>
    </source>
</evidence>
<dbReference type="PANTHER" id="PTHR31876">
    <property type="entry name" value="COV-LIKE PROTEIN 1"/>
    <property type="match status" value="1"/>
</dbReference>
<protein>
    <submittedName>
        <fullName evidence="3">DUF502 domain-containing protein</fullName>
    </submittedName>
</protein>